<feature type="domain" description="PPM-type phosphatase" evidence="4">
    <location>
        <begin position="169"/>
        <end position="392"/>
    </location>
</feature>
<dbReference type="SMART" id="SM00331">
    <property type="entry name" value="PP2C_SIG"/>
    <property type="match status" value="1"/>
</dbReference>
<keyword evidence="3" id="KW-1133">Transmembrane helix</keyword>
<dbReference type="Pfam" id="PF07228">
    <property type="entry name" value="SpoIIE"/>
    <property type="match status" value="1"/>
</dbReference>
<feature type="transmembrane region" description="Helical" evidence="3">
    <location>
        <begin position="47"/>
        <end position="68"/>
    </location>
</feature>
<dbReference type="InterPro" id="IPR036457">
    <property type="entry name" value="PPM-type-like_dom_sf"/>
</dbReference>
<dbReference type="Proteomes" id="UP001501563">
    <property type="component" value="Unassembled WGS sequence"/>
</dbReference>
<accession>A0ABP7KKN8</accession>
<evidence type="ECO:0000256" key="1">
    <source>
        <dbReference type="ARBA" id="ARBA00022801"/>
    </source>
</evidence>
<name>A0ABP7KKN8_9ACTN</name>
<comment type="caution">
    <text evidence="5">The sequence shown here is derived from an EMBL/GenBank/DDBJ whole genome shotgun (WGS) entry which is preliminary data.</text>
</comment>
<dbReference type="PANTHER" id="PTHR43156:SF2">
    <property type="entry name" value="STAGE II SPORULATION PROTEIN E"/>
    <property type="match status" value="1"/>
</dbReference>
<sequence>MKFLASGVSAPGPDGREVRPPRQRKRRFRPGLASSSRAPADGTRAQVALPILLIAVITLVASVAPLAIHLSPLLVAAPTCTAAIARTRLTVAMALAASAAVVLVDWHDNLVHTALLPIHIGAVLAVSAFAIAARALHDRDLRELTQVRAVSETAQRVLLRPLPRTLGSLRLASMYRAATAHALVGGDLYAAARTGCTNRILIGDVRGKGLPAIEDASALLGAFREAVHEHEKLPELAAALERSVRRHLAEMAERDPDSAERFITAALVELPDGEETVRVVNCGHPPPLLKQQGRTTLLCGSRPAPPLGLAGSTADTFPLDTFAFGPGDTLLLYTDGLIETRDATGNFYPFLERAATWAWRCPHTLLRHISQDLKSYAGGHLNDDLAMVAVHCPAPSLHASEALACRTPETTA</sequence>
<evidence type="ECO:0000256" key="3">
    <source>
        <dbReference type="SAM" id="Phobius"/>
    </source>
</evidence>
<reference evidence="6" key="1">
    <citation type="journal article" date="2019" name="Int. J. Syst. Evol. Microbiol.">
        <title>The Global Catalogue of Microorganisms (GCM) 10K type strain sequencing project: providing services to taxonomists for standard genome sequencing and annotation.</title>
        <authorList>
            <consortium name="The Broad Institute Genomics Platform"/>
            <consortium name="The Broad Institute Genome Sequencing Center for Infectious Disease"/>
            <person name="Wu L."/>
            <person name="Ma J."/>
        </authorList>
    </citation>
    <scope>NUCLEOTIDE SEQUENCE [LARGE SCALE GENOMIC DNA]</scope>
    <source>
        <strain evidence="6">JCM 16578</strain>
    </source>
</reference>
<proteinExistence type="predicted"/>
<feature type="transmembrane region" description="Helical" evidence="3">
    <location>
        <begin position="89"/>
        <end position="106"/>
    </location>
</feature>
<dbReference type="InterPro" id="IPR052016">
    <property type="entry name" value="Bact_Sigma-Reg"/>
</dbReference>
<keyword evidence="6" id="KW-1185">Reference proteome</keyword>
<evidence type="ECO:0000313" key="6">
    <source>
        <dbReference type="Proteomes" id="UP001501563"/>
    </source>
</evidence>
<evidence type="ECO:0000313" key="5">
    <source>
        <dbReference type="EMBL" id="GAA3878910.1"/>
    </source>
</evidence>
<protein>
    <submittedName>
        <fullName evidence="5">PP2C family protein-serine/threonine phosphatase</fullName>
    </submittedName>
</protein>
<dbReference type="Gene3D" id="3.60.40.10">
    <property type="entry name" value="PPM-type phosphatase domain"/>
    <property type="match status" value="1"/>
</dbReference>
<feature type="region of interest" description="Disordered" evidence="2">
    <location>
        <begin position="1"/>
        <end position="39"/>
    </location>
</feature>
<dbReference type="EMBL" id="BAAAZA010000015">
    <property type="protein sequence ID" value="GAA3878910.1"/>
    <property type="molecule type" value="Genomic_DNA"/>
</dbReference>
<dbReference type="InterPro" id="IPR001932">
    <property type="entry name" value="PPM-type_phosphatase-like_dom"/>
</dbReference>
<keyword evidence="1" id="KW-0378">Hydrolase</keyword>
<keyword evidence="3" id="KW-0812">Transmembrane</keyword>
<gene>
    <name evidence="5" type="ORF">GCM10022207_51830</name>
</gene>
<feature type="transmembrane region" description="Helical" evidence="3">
    <location>
        <begin position="118"/>
        <end position="136"/>
    </location>
</feature>
<evidence type="ECO:0000259" key="4">
    <source>
        <dbReference type="SMART" id="SM00331"/>
    </source>
</evidence>
<dbReference type="PANTHER" id="PTHR43156">
    <property type="entry name" value="STAGE II SPORULATION PROTEIN E-RELATED"/>
    <property type="match status" value="1"/>
</dbReference>
<organism evidence="5 6">
    <name type="scientific">Streptomyces lannensis</name>
    <dbReference type="NCBI Taxonomy" id="766498"/>
    <lineage>
        <taxon>Bacteria</taxon>
        <taxon>Bacillati</taxon>
        <taxon>Actinomycetota</taxon>
        <taxon>Actinomycetes</taxon>
        <taxon>Kitasatosporales</taxon>
        <taxon>Streptomycetaceae</taxon>
        <taxon>Streptomyces</taxon>
    </lineage>
</organism>
<keyword evidence="3" id="KW-0472">Membrane</keyword>
<dbReference type="SUPFAM" id="SSF81606">
    <property type="entry name" value="PP2C-like"/>
    <property type="match status" value="1"/>
</dbReference>
<evidence type="ECO:0000256" key="2">
    <source>
        <dbReference type="SAM" id="MobiDB-lite"/>
    </source>
</evidence>